<keyword evidence="8" id="KW-0503">Monooxygenase</keyword>
<sequence>MFFCIPAFLSPTAPASLFIDFSSILFANILAHDSQLQPGSIVCTSTLYIKEAAKLSTILRSFMSSMAPLFESVQTKQLHFAETKAFMDIYRMGTGFTKDPWFYNMFRVQESSFGLVDVHQHRARRGLLSPSFHRRGIDQLQHVDRLISQLGSTPDVPINLQFAFRAVALEIITSYAFGKHIGCLDTPGFHHQLLIDIEGAILSAGTIKWFPIVSTVLSTLPEAITVALVPSMQSYFDVRNMLAAQIDEILADHSVLLDADHDVVYTHLLDPQNEKHTRPSRKSLLDEAQLLIQAGSDTVGNTVYTGLFYAMNDPNVYSALRSEIDIAWKDTSQPLPLQQLEELPYLTAFIKEALRVSHGVVSPLPRVVHQDTVIAGYPVPAGTVIASGITIVHYDPDIFESPKEFRPERWLSADGAHLENFLVPFGRGSRQCLGMNLAWAELYLIFGNILRKLDFEMHNTGAEDFARLKDYFVTGYAGRHFHAFVRPREPSVQTTNLYIPYQDLWCPSAPQPFHGFGEF</sequence>
<evidence type="ECO:0000256" key="8">
    <source>
        <dbReference type="RuleBase" id="RU000461"/>
    </source>
</evidence>
<comment type="similarity">
    <text evidence="3 8">Belongs to the cytochrome P450 family.</text>
</comment>
<dbReference type="GO" id="GO:0005506">
    <property type="term" value="F:iron ion binding"/>
    <property type="evidence" value="ECO:0007669"/>
    <property type="project" value="InterPro"/>
</dbReference>
<dbReference type="InterPro" id="IPR017972">
    <property type="entry name" value="Cyt_P450_CS"/>
</dbReference>
<evidence type="ECO:0000313" key="9">
    <source>
        <dbReference type="EMBL" id="KIY72729.1"/>
    </source>
</evidence>
<dbReference type="EMBL" id="KN880441">
    <property type="protein sequence ID" value="KIY72729.1"/>
    <property type="molecule type" value="Genomic_DNA"/>
</dbReference>
<name>A0A0D7BRF2_9AGAR</name>
<proteinExistence type="inferred from homology"/>
<evidence type="ECO:0000256" key="3">
    <source>
        <dbReference type="ARBA" id="ARBA00010617"/>
    </source>
</evidence>
<keyword evidence="5 8" id="KW-0560">Oxidoreductase</keyword>
<dbReference type="PANTHER" id="PTHR24305">
    <property type="entry name" value="CYTOCHROME P450"/>
    <property type="match status" value="1"/>
</dbReference>
<keyword evidence="6 7" id="KW-0408">Iron</keyword>
<dbReference type="PRINTS" id="PR00463">
    <property type="entry name" value="EP450I"/>
</dbReference>
<evidence type="ECO:0000313" key="10">
    <source>
        <dbReference type="Proteomes" id="UP000054007"/>
    </source>
</evidence>
<dbReference type="AlphaFoldDB" id="A0A0D7BRF2"/>
<keyword evidence="4 7" id="KW-0479">Metal-binding</keyword>
<keyword evidence="7 8" id="KW-0349">Heme</keyword>
<reference evidence="9 10" key="1">
    <citation type="journal article" date="2015" name="Fungal Genet. Biol.">
        <title>Evolution of novel wood decay mechanisms in Agaricales revealed by the genome sequences of Fistulina hepatica and Cylindrobasidium torrendii.</title>
        <authorList>
            <person name="Floudas D."/>
            <person name="Held B.W."/>
            <person name="Riley R."/>
            <person name="Nagy L.G."/>
            <person name="Koehler G."/>
            <person name="Ransdell A.S."/>
            <person name="Younus H."/>
            <person name="Chow J."/>
            <person name="Chiniquy J."/>
            <person name="Lipzen A."/>
            <person name="Tritt A."/>
            <person name="Sun H."/>
            <person name="Haridas S."/>
            <person name="LaButti K."/>
            <person name="Ohm R.A."/>
            <person name="Kues U."/>
            <person name="Blanchette R.A."/>
            <person name="Grigoriev I.V."/>
            <person name="Minto R.E."/>
            <person name="Hibbett D.S."/>
        </authorList>
    </citation>
    <scope>NUCLEOTIDE SEQUENCE [LARGE SCALE GENOMIC DNA]</scope>
    <source>
        <strain evidence="9 10">FP15055 ss-10</strain>
    </source>
</reference>
<feature type="binding site" description="axial binding residue" evidence="7">
    <location>
        <position position="432"/>
    </location>
    <ligand>
        <name>heme</name>
        <dbReference type="ChEBI" id="CHEBI:30413"/>
    </ligand>
    <ligandPart>
        <name>Fe</name>
        <dbReference type="ChEBI" id="CHEBI:18248"/>
    </ligandPart>
</feature>
<evidence type="ECO:0000256" key="6">
    <source>
        <dbReference type="ARBA" id="ARBA00023004"/>
    </source>
</evidence>
<evidence type="ECO:0000256" key="1">
    <source>
        <dbReference type="ARBA" id="ARBA00001971"/>
    </source>
</evidence>
<dbReference type="GO" id="GO:0004497">
    <property type="term" value="F:monooxygenase activity"/>
    <property type="evidence" value="ECO:0007669"/>
    <property type="project" value="UniProtKB-KW"/>
</dbReference>
<dbReference type="InterPro" id="IPR050121">
    <property type="entry name" value="Cytochrome_P450_monoxygenase"/>
</dbReference>
<dbReference type="GO" id="GO:0020037">
    <property type="term" value="F:heme binding"/>
    <property type="evidence" value="ECO:0007669"/>
    <property type="project" value="InterPro"/>
</dbReference>
<gene>
    <name evidence="9" type="ORF">CYLTODRAFT_440454</name>
</gene>
<dbReference type="PRINTS" id="PR00385">
    <property type="entry name" value="P450"/>
</dbReference>
<dbReference type="PROSITE" id="PS00086">
    <property type="entry name" value="CYTOCHROME_P450"/>
    <property type="match status" value="1"/>
</dbReference>
<dbReference type="InterPro" id="IPR036396">
    <property type="entry name" value="Cyt_P450_sf"/>
</dbReference>
<comment type="pathway">
    <text evidence="2">Secondary metabolite biosynthesis.</text>
</comment>
<dbReference type="GO" id="GO:0016705">
    <property type="term" value="F:oxidoreductase activity, acting on paired donors, with incorporation or reduction of molecular oxygen"/>
    <property type="evidence" value="ECO:0007669"/>
    <property type="project" value="InterPro"/>
</dbReference>
<dbReference type="STRING" id="1314674.A0A0D7BRF2"/>
<dbReference type="PANTHER" id="PTHR24305:SF157">
    <property type="entry name" value="N-ACETYLTRYPTOPHAN 6-HYDROXYLASE IVOC-RELATED"/>
    <property type="match status" value="1"/>
</dbReference>
<organism evidence="9 10">
    <name type="scientific">Cylindrobasidium torrendii FP15055 ss-10</name>
    <dbReference type="NCBI Taxonomy" id="1314674"/>
    <lineage>
        <taxon>Eukaryota</taxon>
        <taxon>Fungi</taxon>
        <taxon>Dikarya</taxon>
        <taxon>Basidiomycota</taxon>
        <taxon>Agaricomycotina</taxon>
        <taxon>Agaricomycetes</taxon>
        <taxon>Agaricomycetidae</taxon>
        <taxon>Agaricales</taxon>
        <taxon>Marasmiineae</taxon>
        <taxon>Physalacriaceae</taxon>
        <taxon>Cylindrobasidium</taxon>
    </lineage>
</organism>
<evidence type="ECO:0000256" key="5">
    <source>
        <dbReference type="ARBA" id="ARBA00023002"/>
    </source>
</evidence>
<evidence type="ECO:0000256" key="7">
    <source>
        <dbReference type="PIRSR" id="PIRSR602401-1"/>
    </source>
</evidence>
<dbReference type="Pfam" id="PF00067">
    <property type="entry name" value="p450"/>
    <property type="match status" value="1"/>
</dbReference>
<evidence type="ECO:0000256" key="2">
    <source>
        <dbReference type="ARBA" id="ARBA00005179"/>
    </source>
</evidence>
<protein>
    <submittedName>
        <fullName evidence="9">Cytochrome P450</fullName>
    </submittedName>
</protein>
<evidence type="ECO:0000256" key="4">
    <source>
        <dbReference type="ARBA" id="ARBA00022723"/>
    </source>
</evidence>
<dbReference type="CDD" id="cd11062">
    <property type="entry name" value="CYP58-like"/>
    <property type="match status" value="1"/>
</dbReference>
<accession>A0A0D7BRF2</accession>
<dbReference type="SUPFAM" id="SSF48264">
    <property type="entry name" value="Cytochrome P450"/>
    <property type="match status" value="1"/>
</dbReference>
<keyword evidence="10" id="KW-1185">Reference proteome</keyword>
<dbReference type="Proteomes" id="UP000054007">
    <property type="component" value="Unassembled WGS sequence"/>
</dbReference>
<dbReference type="InterPro" id="IPR001128">
    <property type="entry name" value="Cyt_P450"/>
</dbReference>
<comment type="cofactor">
    <cofactor evidence="1 7">
        <name>heme</name>
        <dbReference type="ChEBI" id="CHEBI:30413"/>
    </cofactor>
</comment>
<dbReference type="Gene3D" id="1.10.630.10">
    <property type="entry name" value="Cytochrome P450"/>
    <property type="match status" value="1"/>
</dbReference>
<dbReference type="InterPro" id="IPR002401">
    <property type="entry name" value="Cyt_P450_E_grp-I"/>
</dbReference>
<dbReference type="OrthoDB" id="1470350at2759"/>